<organism evidence="9 10">
    <name type="scientific">Methylobacterium oryzihabitans</name>
    <dbReference type="NCBI Taxonomy" id="2499852"/>
    <lineage>
        <taxon>Bacteria</taxon>
        <taxon>Pseudomonadati</taxon>
        <taxon>Pseudomonadota</taxon>
        <taxon>Alphaproteobacteria</taxon>
        <taxon>Hyphomicrobiales</taxon>
        <taxon>Methylobacteriaceae</taxon>
        <taxon>Methylobacterium</taxon>
    </lineage>
</organism>
<accession>A0A3S2YPY8</accession>
<dbReference type="RefSeq" id="WP_127731042.1">
    <property type="nucleotide sequence ID" value="NZ_SACP01000015.1"/>
</dbReference>
<comment type="caution">
    <text evidence="9">The sequence shown here is derived from an EMBL/GenBank/DDBJ whole genome shotgun (WGS) entry which is preliminary data.</text>
</comment>
<evidence type="ECO:0000256" key="5">
    <source>
        <dbReference type="ARBA" id="ARBA00022989"/>
    </source>
</evidence>
<proteinExistence type="predicted"/>
<comment type="subcellular location">
    <subcellularLocation>
        <location evidence="1">Cell inner membrane</location>
        <topology evidence="1">Multi-pass membrane protein</topology>
    </subcellularLocation>
</comment>
<name>A0A3S2YPY8_9HYPH</name>
<dbReference type="GO" id="GO:0015297">
    <property type="term" value="F:antiporter activity"/>
    <property type="evidence" value="ECO:0007669"/>
    <property type="project" value="InterPro"/>
</dbReference>
<evidence type="ECO:0000256" key="4">
    <source>
        <dbReference type="ARBA" id="ARBA00022692"/>
    </source>
</evidence>
<protein>
    <submittedName>
        <fullName evidence="9">MATE family efflux transporter</fullName>
    </submittedName>
</protein>
<dbReference type="PIRSF" id="PIRSF006603">
    <property type="entry name" value="DinF"/>
    <property type="match status" value="1"/>
</dbReference>
<dbReference type="GO" id="GO:0042910">
    <property type="term" value="F:xenobiotic transmembrane transporter activity"/>
    <property type="evidence" value="ECO:0007669"/>
    <property type="project" value="InterPro"/>
</dbReference>
<feature type="transmembrane region" description="Helical" evidence="8">
    <location>
        <begin position="53"/>
        <end position="78"/>
    </location>
</feature>
<evidence type="ECO:0000313" key="9">
    <source>
        <dbReference type="EMBL" id="RVU16671.1"/>
    </source>
</evidence>
<feature type="transmembrane region" description="Helical" evidence="8">
    <location>
        <begin position="98"/>
        <end position="116"/>
    </location>
</feature>
<evidence type="ECO:0000256" key="2">
    <source>
        <dbReference type="ARBA" id="ARBA00022448"/>
    </source>
</evidence>
<dbReference type="AlphaFoldDB" id="A0A3S2YPY8"/>
<dbReference type="GO" id="GO:0005886">
    <property type="term" value="C:plasma membrane"/>
    <property type="evidence" value="ECO:0007669"/>
    <property type="project" value="UniProtKB-SubCell"/>
</dbReference>
<evidence type="ECO:0000256" key="8">
    <source>
        <dbReference type="SAM" id="Phobius"/>
    </source>
</evidence>
<evidence type="ECO:0000256" key="1">
    <source>
        <dbReference type="ARBA" id="ARBA00004429"/>
    </source>
</evidence>
<keyword evidence="5 8" id="KW-1133">Transmembrane helix</keyword>
<evidence type="ECO:0000256" key="6">
    <source>
        <dbReference type="ARBA" id="ARBA00023136"/>
    </source>
</evidence>
<feature type="compositionally biased region" description="Low complexity" evidence="7">
    <location>
        <begin position="448"/>
        <end position="461"/>
    </location>
</feature>
<dbReference type="PANTHER" id="PTHR43549">
    <property type="entry name" value="MULTIDRUG RESISTANCE PROTEIN YPNP-RELATED"/>
    <property type="match status" value="1"/>
</dbReference>
<feature type="transmembrane region" description="Helical" evidence="8">
    <location>
        <begin position="351"/>
        <end position="376"/>
    </location>
</feature>
<dbReference type="OrthoDB" id="9806302at2"/>
<gene>
    <name evidence="9" type="ORF">EOE48_16495</name>
</gene>
<keyword evidence="3" id="KW-1003">Cell membrane</keyword>
<feature type="transmembrane region" description="Helical" evidence="8">
    <location>
        <begin position="236"/>
        <end position="258"/>
    </location>
</feature>
<feature type="transmembrane region" description="Helical" evidence="8">
    <location>
        <begin position="195"/>
        <end position="215"/>
    </location>
</feature>
<keyword evidence="2" id="KW-0813">Transport</keyword>
<feature type="transmembrane region" description="Helical" evidence="8">
    <location>
        <begin position="12"/>
        <end position="33"/>
    </location>
</feature>
<dbReference type="InterPro" id="IPR002528">
    <property type="entry name" value="MATE_fam"/>
</dbReference>
<dbReference type="Proteomes" id="UP000286997">
    <property type="component" value="Unassembled WGS sequence"/>
</dbReference>
<keyword evidence="6 8" id="KW-0472">Membrane</keyword>
<keyword evidence="4 8" id="KW-0812">Transmembrane</keyword>
<dbReference type="Pfam" id="PF01554">
    <property type="entry name" value="MatE"/>
    <property type="match status" value="2"/>
</dbReference>
<feature type="transmembrane region" description="Helical" evidence="8">
    <location>
        <begin position="169"/>
        <end position="189"/>
    </location>
</feature>
<feature type="transmembrane region" description="Helical" evidence="8">
    <location>
        <begin position="317"/>
        <end position="339"/>
    </location>
</feature>
<feature type="transmembrane region" description="Helical" evidence="8">
    <location>
        <begin position="413"/>
        <end position="433"/>
    </location>
</feature>
<feature type="transmembrane region" description="Helical" evidence="8">
    <location>
        <begin position="388"/>
        <end position="407"/>
    </location>
</feature>
<feature type="transmembrane region" description="Helical" evidence="8">
    <location>
        <begin position="278"/>
        <end position="297"/>
    </location>
</feature>
<reference evidence="9 10" key="1">
    <citation type="submission" date="2019-01" db="EMBL/GenBank/DDBJ databases">
        <authorList>
            <person name="Chen W.-M."/>
        </authorList>
    </citation>
    <scope>NUCLEOTIDE SEQUENCE [LARGE SCALE GENOMIC DNA]</scope>
    <source>
        <strain evidence="9 10">TER-1</strain>
    </source>
</reference>
<sequence length="476" mass="48129">MPEPARFVEGPILRHVVVMAATGSVGLMAVFLVDFLSLLYVSWLGDPRLTAAVGFATIVQVFAVSITIGTMIAVGALVSRALGQGDVAGARRIAASSLVISGLAGGLSVVVLLAGLDPLLALIGSGPESAPAAARFLWIALPANVAMALGLGCSGVLRAVGDARRAMSVTLAGAAVTAVLDPLLIFGLGLGVEGAALAAAASRLAFAAVGWHGAVSVHRMVARPTWAALREDARPVLRIALPAVLTNLAPPVANAFLAHVVARYGTAAVAGNAVIDRLVPVAFGGLFALSGAVGPILGQNWGAGRFDRMRRTLRDAALVTGLYMLVVWAALALGRHAIARLFHLEGAGADLLAFFCLVGAAAWFFNGLLFVANAAFNNLDAPLLSTGFNWGRTTLGTMPFAWAGAQLGGPEGAVAGVAFGSLIFGTAAFAAALRLIARLERAAAGAQTGTPAADPAAGYAPSPVGHGEVRPALTGQ</sequence>
<keyword evidence="10" id="KW-1185">Reference proteome</keyword>
<dbReference type="PANTHER" id="PTHR43549:SF3">
    <property type="entry name" value="MULTIDRUG RESISTANCE PROTEIN YPNP-RELATED"/>
    <property type="match status" value="1"/>
</dbReference>
<evidence type="ECO:0000313" key="10">
    <source>
        <dbReference type="Proteomes" id="UP000286997"/>
    </source>
</evidence>
<dbReference type="EMBL" id="SACP01000015">
    <property type="protein sequence ID" value="RVU16671.1"/>
    <property type="molecule type" value="Genomic_DNA"/>
</dbReference>
<evidence type="ECO:0000256" key="7">
    <source>
        <dbReference type="SAM" id="MobiDB-lite"/>
    </source>
</evidence>
<dbReference type="NCBIfam" id="TIGR00797">
    <property type="entry name" value="matE"/>
    <property type="match status" value="1"/>
</dbReference>
<dbReference type="InterPro" id="IPR052031">
    <property type="entry name" value="Membrane_Transporter-Flippase"/>
</dbReference>
<feature type="transmembrane region" description="Helical" evidence="8">
    <location>
        <begin position="136"/>
        <end position="157"/>
    </location>
</feature>
<feature type="region of interest" description="Disordered" evidence="7">
    <location>
        <begin position="448"/>
        <end position="476"/>
    </location>
</feature>
<evidence type="ECO:0000256" key="3">
    <source>
        <dbReference type="ARBA" id="ARBA00022475"/>
    </source>
</evidence>
<dbReference type="InterPro" id="IPR048279">
    <property type="entry name" value="MdtK-like"/>
</dbReference>